<dbReference type="AlphaFoldDB" id="F0ZHC4"/>
<dbReference type="InterPro" id="IPR008615">
    <property type="entry name" value="FNIP"/>
</dbReference>
<dbReference type="PANTHER" id="PTHR32134">
    <property type="entry name" value="FNIP REPEAT-CONTAINING PROTEIN"/>
    <property type="match status" value="1"/>
</dbReference>
<gene>
    <name evidence="2" type="ORF">DICPUDRAFT_150823</name>
</gene>
<dbReference type="OrthoDB" id="24009at2759"/>
<dbReference type="SUPFAM" id="SSF52058">
    <property type="entry name" value="L domain-like"/>
    <property type="match status" value="1"/>
</dbReference>
<dbReference type="EMBL" id="GL871020">
    <property type="protein sequence ID" value="EGC36646.1"/>
    <property type="molecule type" value="Genomic_DNA"/>
</dbReference>
<dbReference type="PANTHER" id="PTHR32134:SF86">
    <property type="entry name" value="FNIP REPEAT-CONTAINING PROTEIN"/>
    <property type="match status" value="1"/>
</dbReference>
<dbReference type="KEGG" id="dpp:DICPUDRAFT_150823"/>
<dbReference type="RefSeq" id="XP_003286814.1">
    <property type="nucleotide sequence ID" value="XM_003286766.1"/>
</dbReference>
<evidence type="ECO:0000313" key="2">
    <source>
        <dbReference type="EMBL" id="EGC36646.1"/>
    </source>
</evidence>
<dbReference type="InParanoid" id="F0ZHC4"/>
<keyword evidence="3" id="KW-1185">Reference proteome</keyword>
<organism evidence="2 3">
    <name type="scientific">Dictyostelium purpureum</name>
    <name type="common">Slime mold</name>
    <dbReference type="NCBI Taxonomy" id="5786"/>
    <lineage>
        <taxon>Eukaryota</taxon>
        <taxon>Amoebozoa</taxon>
        <taxon>Evosea</taxon>
        <taxon>Eumycetozoa</taxon>
        <taxon>Dictyostelia</taxon>
        <taxon>Dictyosteliales</taxon>
        <taxon>Dictyosteliaceae</taxon>
        <taxon>Dictyostelium</taxon>
    </lineage>
</organism>
<dbReference type="Proteomes" id="UP000001064">
    <property type="component" value="Unassembled WGS sequence"/>
</dbReference>
<protein>
    <recommendedName>
        <fullName evidence="4">FNIP repeat-containing protein</fullName>
    </recommendedName>
</protein>
<sequence length="377" mass="41926">MEPIVKSGGDIFLKLYRNKVIRKEINEWKSEKPKCFSFNSRESLLQFEDREFLLNAAINFDEELEVGDIPSSVKILSISAAYRKEIKANVIPNGVFTLGLPYSFDQELVETLIPSIIEFDQDITQGSIPSSVETLSFLNKFSKPIGPNVLPHSLKSLVLGFGFNQPITGILPQGLLELSFSYSFNQPIFAGDLPTGLKSLSLGASFDQPLDGVLPDALESLVLFRKYSHAFNLPAAIKHLEIDNIAPFIQANSAIPSSVTEFSIAMPNISLAIPVGFIPSSVINLTIRSNFSQPITQNVIPASVETITFRSRGFDQTIVIPPTVKKVIAYNETKNRLARNRLIPSTATFVYIRSLKSEDDLTDEEDEYTDEENEEEN</sequence>
<evidence type="ECO:0008006" key="4">
    <source>
        <dbReference type="Google" id="ProtNLM"/>
    </source>
</evidence>
<dbReference type="InterPro" id="IPR051251">
    <property type="entry name" value="STK_FNIP-Repeat"/>
</dbReference>
<dbReference type="GeneID" id="10504208"/>
<name>F0ZHC4_DICPU</name>
<accession>F0ZHC4</accession>
<keyword evidence="1" id="KW-0677">Repeat</keyword>
<dbReference type="VEuPathDB" id="AmoebaDB:DICPUDRAFT_150823"/>
<proteinExistence type="predicted"/>
<evidence type="ECO:0000313" key="3">
    <source>
        <dbReference type="Proteomes" id="UP000001064"/>
    </source>
</evidence>
<evidence type="ECO:0000256" key="1">
    <source>
        <dbReference type="ARBA" id="ARBA00022737"/>
    </source>
</evidence>
<dbReference type="Pfam" id="PF05725">
    <property type="entry name" value="FNIP"/>
    <property type="match status" value="4"/>
</dbReference>
<reference evidence="3" key="1">
    <citation type="journal article" date="2011" name="Genome Biol.">
        <title>Comparative genomics of the social amoebae Dictyostelium discoideum and Dictyostelium purpureum.</title>
        <authorList>
            <consortium name="US DOE Joint Genome Institute (JGI-PGF)"/>
            <person name="Sucgang R."/>
            <person name="Kuo A."/>
            <person name="Tian X."/>
            <person name="Salerno W."/>
            <person name="Parikh A."/>
            <person name="Feasley C.L."/>
            <person name="Dalin E."/>
            <person name="Tu H."/>
            <person name="Huang E."/>
            <person name="Barry K."/>
            <person name="Lindquist E."/>
            <person name="Shapiro H."/>
            <person name="Bruce D."/>
            <person name="Schmutz J."/>
            <person name="Salamov A."/>
            <person name="Fey P."/>
            <person name="Gaudet P."/>
            <person name="Anjard C."/>
            <person name="Babu M.M."/>
            <person name="Basu S."/>
            <person name="Bushmanova Y."/>
            <person name="van der Wel H."/>
            <person name="Katoh-Kurasawa M."/>
            <person name="Dinh C."/>
            <person name="Coutinho P.M."/>
            <person name="Saito T."/>
            <person name="Elias M."/>
            <person name="Schaap P."/>
            <person name="Kay R.R."/>
            <person name="Henrissat B."/>
            <person name="Eichinger L."/>
            <person name="Rivero F."/>
            <person name="Putnam N.H."/>
            <person name="West C.M."/>
            <person name="Loomis W.F."/>
            <person name="Chisholm R.L."/>
            <person name="Shaulsky G."/>
            <person name="Strassmann J.E."/>
            <person name="Queller D.C."/>
            <person name="Kuspa A."/>
            <person name="Grigoriev I.V."/>
        </authorList>
    </citation>
    <scope>NUCLEOTIDE SEQUENCE [LARGE SCALE GENOMIC DNA]</scope>
    <source>
        <strain evidence="3">QSDP1</strain>
    </source>
</reference>